<accession>A0A4R4A7W2</accession>
<evidence type="ECO:0000313" key="2">
    <source>
        <dbReference type="EMBL" id="TCW34579.1"/>
    </source>
</evidence>
<dbReference type="CDD" id="cd02440">
    <property type="entry name" value="AdoMet_MTases"/>
    <property type="match status" value="1"/>
</dbReference>
<dbReference type="AlphaFoldDB" id="A0A4R4A7W2"/>
<dbReference type="GO" id="GO:0008168">
    <property type="term" value="F:methyltransferase activity"/>
    <property type="evidence" value="ECO:0007669"/>
    <property type="project" value="UniProtKB-KW"/>
</dbReference>
<organism evidence="2 3">
    <name type="scientific">Marichromatium gracile</name>
    <name type="common">Chromatium gracile</name>
    <dbReference type="NCBI Taxonomy" id="1048"/>
    <lineage>
        <taxon>Bacteria</taxon>
        <taxon>Pseudomonadati</taxon>
        <taxon>Pseudomonadota</taxon>
        <taxon>Gammaproteobacteria</taxon>
        <taxon>Chromatiales</taxon>
        <taxon>Chromatiaceae</taxon>
        <taxon>Marichromatium</taxon>
    </lineage>
</organism>
<dbReference type="InterPro" id="IPR029063">
    <property type="entry name" value="SAM-dependent_MTases_sf"/>
</dbReference>
<reference evidence="2 3" key="1">
    <citation type="submission" date="2019-03" db="EMBL/GenBank/DDBJ databases">
        <title>Genomic Encyclopedia of Type Strains, Phase IV (KMG-IV): sequencing the most valuable type-strain genomes for metagenomic binning, comparative biology and taxonomic classification.</title>
        <authorList>
            <person name="Goeker M."/>
        </authorList>
    </citation>
    <scope>NUCLEOTIDE SEQUENCE [LARGE SCALE GENOMIC DNA]</scope>
    <source>
        <strain evidence="2 3">DSM 203</strain>
    </source>
</reference>
<feature type="non-terminal residue" evidence="2">
    <location>
        <position position="1"/>
    </location>
</feature>
<evidence type="ECO:0000259" key="1">
    <source>
        <dbReference type="Pfam" id="PF13649"/>
    </source>
</evidence>
<gene>
    <name evidence="2" type="ORF">EDC29_110129</name>
</gene>
<protein>
    <submittedName>
        <fullName evidence="2">Methyltransferase family protein</fullName>
    </submittedName>
</protein>
<evidence type="ECO:0000313" key="3">
    <source>
        <dbReference type="Proteomes" id="UP000295247"/>
    </source>
</evidence>
<keyword evidence="2" id="KW-0808">Transferase</keyword>
<dbReference type="InterPro" id="IPR041698">
    <property type="entry name" value="Methyltransf_25"/>
</dbReference>
<dbReference type="Proteomes" id="UP000295247">
    <property type="component" value="Unassembled WGS sequence"/>
</dbReference>
<dbReference type="EMBL" id="SMDC01000010">
    <property type="protein sequence ID" value="TCW34579.1"/>
    <property type="molecule type" value="Genomic_DNA"/>
</dbReference>
<dbReference type="Gene3D" id="3.40.50.150">
    <property type="entry name" value="Vaccinia Virus protein VP39"/>
    <property type="match status" value="1"/>
</dbReference>
<dbReference type="Pfam" id="PF13649">
    <property type="entry name" value="Methyltransf_25"/>
    <property type="match status" value="1"/>
</dbReference>
<keyword evidence="2" id="KW-0489">Methyltransferase</keyword>
<dbReference type="GO" id="GO:0032259">
    <property type="term" value="P:methylation"/>
    <property type="evidence" value="ECO:0007669"/>
    <property type="project" value="UniProtKB-KW"/>
</dbReference>
<feature type="domain" description="Methyltransferase" evidence="1">
    <location>
        <begin position="71"/>
        <end position="166"/>
    </location>
</feature>
<dbReference type="SUPFAM" id="SSF53335">
    <property type="entry name" value="S-adenosyl-L-methionine-dependent methyltransferases"/>
    <property type="match status" value="1"/>
</dbReference>
<name>A0A4R4A7W2_MARGR</name>
<dbReference type="RefSeq" id="WP_207906550.1">
    <property type="nucleotide sequence ID" value="NZ_SMDC01000010.1"/>
</dbReference>
<comment type="caution">
    <text evidence="2">The sequence shown here is derived from an EMBL/GenBank/DDBJ whole genome shotgun (WGS) entry which is preliminary data.</text>
</comment>
<proteinExistence type="predicted"/>
<sequence>PLLGVRNVSTSGLFSCKNEVSVSSRVFVQNVMSFYDSMSEFYDPWASGDPAYAPSGTFYRSLGLAANGTLVEVGVGTGRIAIELAALGRSVIGIDASEPMLAACRRNAVAAGVLDRLTLCHMDACRLGLCGVDLLTIPFRTIGHFVTPDARRTIFTQVHAALASGGRFAFDHYVFDRAWAEAHDAVPRLMHESISGTGASLVVWDTYRYDFPAGRMDCLITVERTAPNGTVIDRQHNAFPFAWLDAAEVRTLAADVGFKVEAVYGDFNGGAFSDTSPDQVWILRKAGRA</sequence>